<dbReference type="OrthoDB" id="10262250at2759"/>
<evidence type="ECO:0000313" key="9">
    <source>
        <dbReference type="Proteomes" id="UP000594262"/>
    </source>
</evidence>
<evidence type="ECO:0000256" key="5">
    <source>
        <dbReference type="ARBA" id="ARBA00023002"/>
    </source>
</evidence>
<dbReference type="Pfam" id="PF00035">
    <property type="entry name" value="dsrm"/>
    <property type="match status" value="1"/>
</dbReference>
<dbReference type="InterPro" id="IPR018517">
    <property type="entry name" value="tRNA_hU_synthase_CS"/>
</dbReference>
<dbReference type="GO" id="GO:0050660">
    <property type="term" value="F:flavin adenine dinucleotide binding"/>
    <property type="evidence" value="ECO:0007669"/>
    <property type="project" value="InterPro"/>
</dbReference>
<accession>A0A7M5VE56</accession>
<organism evidence="8 9">
    <name type="scientific">Clytia hemisphaerica</name>
    <dbReference type="NCBI Taxonomy" id="252671"/>
    <lineage>
        <taxon>Eukaryota</taxon>
        <taxon>Metazoa</taxon>
        <taxon>Cnidaria</taxon>
        <taxon>Hydrozoa</taxon>
        <taxon>Hydroidolina</taxon>
        <taxon>Leptothecata</taxon>
        <taxon>Obeliida</taxon>
        <taxon>Clytiidae</taxon>
        <taxon>Clytia</taxon>
    </lineage>
</organism>
<dbReference type="InterPro" id="IPR013785">
    <property type="entry name" value="Aldolase_TIM"/>
</dbReference>
<dbReference type="CDD" id="cd19871">
    <property type="entry name" value="DSRM_DUS2L"/>
    <property type="match status" value="1"/>
</dbReference>
<keyword evidence="4" id="KW-0819">tRNA processing</keyword>
<name>A0A7M5VE56_9CNID</name>
<dbReference type="GeneID" id="136805278"/>
<dbReference type="CDD" id="cd02801">
    <property type="entry name" value="DUS_like_FMN"/>
    <property type="match status" value="1"/>
</dbReference>
<dbReference type="Pfam" id="PF01207">
    <property type="entry name" value="Dus"/>
    <property type="match status" value="1"/>
</dbReference>
<dbReference type="AlphaFoldDB" id="A0A7M5VE56"/>
<protein>
    <recommendedName>
        <fullName evidence="7">DRBM domain-containing protein</fullName>
    </recommendedName>
</protein>
<dbReference type="Proteomes" id="UP000594262">
    <property type="component" value="Unplaced"/>
</dbReference>
<dbReference type="InterPro" id="IPR044463">
    <property type="entry name" value="DUS2_DSRM"/>
</dbReference>
<keyword evidence="9" id="KW-1185">Reference proteome</keyword>
<dbReference type="InterPro" id="IPR035587">
    <property type="entry name" value="DUS-like_FMN-bd"/>
</dbReference>
<evidence type="ECO:0000256" key="2">
    <source>
        <dbReference type="ARBA" id="ARBA00022630"/>
    </source>
</evidence>
<comment type="cofactor">
    <cofactor evidence="1">
        <name>FMN</name>
        <dbReference type="ChEBI" id="CHEBI:58210"/>
    </cofactor>
</comment>
<dbReference type="GO" id="GO:0017150">
    <property type="term" value="F:tRNA dihydrouridine synthase activity"/>
    <property type="evidence" value="ECO:0007669"/>
    <property type="project" value="InterPro"/>
</dbReference>
<evidence type="ECO:0000256" key="3">
    <source>
        <dbReference type="ARBA" id="ARBA00022643"/>
    </source>
</evidence>
<evidence type="ECO:0000259" key="7">
    <source>
        <dbReference type="PROSITE" id="PS50137"/>
    </source>
</evidence>
<dbReference type="RefSeq" id="XP_066917955.1">
    <property type="nucleotide sequence ID" value="XM_067061854.1"/>
</dbReference>
<dbReference type="SMART" id="SM00358">
    <property type="entry name" value="DSRM"/>
    <property type="match status" value="1"/>
</dbReference>
<dbReference type="SUPFAM" id="SSF54768">
    <property type="entry name" value="dsRNA-binding domain-like"/>
    <property type="match status" value="1"/>
</dbReference>
<dbReference type="PROSITE" id="PS50137">
    <property type="entry name" value="DS_RBD"/>
    <property type="match status" value="1"/>
</dbReference>
<keyword evidence="2" id="KW-0285">Flavoprotein</keyword>
<dbReference type="GO" id="GO:0005737">
    <property type="term" value="C:cytoplasm"/>
    <property type="evidence" value="ECO:0007669"/>
    <property type="project" value="TreeGrafter"/>
</dbReference>
<keyword evidence="6" id="KW-0694">RNA-binding</keyword>
<reference evidence="8" key="1">
    <citation type="submission" date="2021-01" db="UniProtKB">
        <authorList>
            <consortium name="EnsemblMetazoa"/>
        </authorList>
    </citation>
    <scope>IDENTIFICATION</scope>
</reference>
<sequence>MVLDYDNKLILAPMVRIGTLPMRLLALRYGADIVYSEEIIDHKLIYCTRVENKLLGTVDFVASDGTILFRTCQEEKERVIFQMGTCDPERALKVAKMVEKDVAGVDVNMGCPKEFSIKGGMGAALLTEPEKIKSILTTLVNGVSIPVTCKIRILPELEDTLELVKLIEKTGVKALGVHGRWRDLRSSQPCQCSFIKAIRDTISIPVIANGGSLKIKKYSDIASFKEETNCSSVMLARAAQWNPSVFRKEGNLDVKDIIKEYVKLAVEYDSPDVNLKYVLCKMIGDTCGSELGRKVVASRDTQDICVATGLEEFRKQQIDKRKDKKRKLEEIEETDDCKKRKLDHIIAEVAYNRKIYPATESPIQKVHELCMAKRLGKPSWETVSGEDKMYKSVLTVGGIKYSSTLSDRRKKSAEQSAAIVYLHHHNIHDGRLKS</sequence>
<keyword evidence="3" id="KW-0288">FMN</keyword>
<evidence type="ECO:0000256" key="1">
    <source>
        <dbReference type="ARBA" id="ARBA00001917"/>
    </source>
</evidence>
<dbReference type="EnsemblMetazoa" id="CLYHEMT011463.1">
    <property type="protein sequence ID" value="CLYHEMP011463.1"/>
    <property type="gene ID" value="CLYHEMG011463"/>
</dbReference>
<dbReference type="PROSITE" id="PS01136">
    <property type="entry name" value="UPF0034"/>
    <property type="match status" value="1"/>
</dbReference>
<evidence type="ECO:0000313" key="8">
    <source>
        <dbReference type="EnsemblMetazoa" id="CLYHEMP011463.1"/>
    </source>
</evidence>
<dbReference type="InterPro" id="IPR014720">
    <property type="entry name" value="dsRBD_dom"/>
</dbReference>
<feature type="domain" description="DRBM" evidence="7">
    <location>
        <begin position="361"/>
        <end position="427"/>
    </location>
</feature>
<evidence type="ECO:0000256" key="4">
    <source>
        <dbReference type="ARBA" id="ARBA00022694"/>
    </source>
</evidence>
<keyword evidence="5" id="KW-0560">Oxidoreductase</keyword>
<dbReference type="PANTHER" id="PTHR45936">
    <property type="entry name" value="TRNA-DIHYDROURIDINE(20) SYNTHASE [NAD(P)+]-LIKE"/>
    <property type="match status" value="1"/>
</dbReference>
<dbReference type="Gene3D" id="3.20.20.70">
    <property type="entry name" value="Aldolase class I"/>
    <property type="match status" value="1"/>
</dbReference>
<dbReference type="SUPFAM" id="SSF51395">
    <property type="entry name" value="FMN-linked oxidoreductases"/>
    <property type="match status" value="1"/>
</dbReference>
<dbReference type="PANTHER" id="PTHR45936:SF1">
    <property type="entry name" value="TRNA-DIHYDROURIDINE(20) SYNTHASE [NAD(P)+]-LIKE"/>
    <property type="match status" value="1"/>
</dbReference>
<proteinExistence type="predicted"/>
<dbReference type="Gene3D" id="3.30.160.20">
    <property type="match status" value="1"/>
</dbReference>
<evidence type="ECO:0000256" key="6">
    <source>
        <dbReference type="PROSITE-ProRule" id="PRU00266"/>
    </source>
</evidence>
<dbReference type="InterPro" id="IPR052582">
    <property type="entry name" value="tRNA-DUS-like"/>
</dbReference>
<dbReference type="GO" id="GO:0000049">
    <property type="term" value="F:tRNA binding"/>
    <property type="evidence" value="ECO:0007669"/>
    <property type="project" value="InterPro"/>
</dbReference>